<evidence type="ECO:0000259" key="2">
    <source>
        <dbReference type="Pfam" id="PF26449"/>
    </source>
</evidence>
<evidence type="ECO:0000313" key="4">
    <source>
        <dbReference type="Proteomes" id="UP000228681"/>
    </source>
</evidence>
<evidence type="ECO:0000256" key="1">
    <source>
        <dbReference type="SAM" id="Phobius"/>
    </source>
</evidence>
<proteinExistence type="predicted"/>
<protein>
    <recommendedName>
        <fullName evidence="2">DUF8128 domain-containing protein</fullName>
    </recommendedName>
</protein>
<dbReference type="AlphaFoldDB" id="A0A2G9Z0C0"/>
<feature type="transmembrane region" description="Helical" evidence="1">
    <location>
        <begin position="30"/>
        <end position="50"/>
    </location>
</feature>
<evidence type="ECO:0000313" key="3">
    <source>
        <dbReference type="EMBL" id="PIP24917.1"/>
    </source>
</evidence>
<organism evidence="3 4">
    <name type="scientific">Candidatus Nealsonbacteria bacterium CG23_combo_of_CG06-09_8_20_14_all_36_12</name>
    <dbReference type="NCBI Taxonomy" id="1974718"/>
    <lineage>
        <taxon>Bacteria</taxon>
        <taxon>Candidatus Nealsoniibacteriota</taxon>
    </lineage>
</organism>
<reference evidence="3 4" key="1">
    <citation type="submission" date="2017-09" db="EMBL/GenBank/DDBJ databases">
        <title>Depth-based differentiation of microbial function through sediment-hosted aquifers and enrichment of novel symbionts in the deep terrestrial subsurface.</title>
        <authorList>
            <person name="Probst A.J."/>
            <person name="Ladd B."/>
            <person name="Jarett J.K."/>
            <person name="Geller-Mcgrath D.E."/>
            <person name="Sieber C.M."/>
            <person name="Emerson J.B."/>
            <person name="Anantharaman K."/>
            <person name="Thomas B.C."/>
            <person name="Malmstrom R."/>
            <person name="Stieglmeier M."/>
            <person name="Klingl A."/>
            <person name="Woyke T."/>
            <person name="Ryan C.M."/>
            <person name="Banfield J.F."/>
        </authorList>
    </citation>
    <scope>NUCLEOTIDE SEQUENCE [LARGE SCALE GENOMIC DNA]</scope>
    <source>
        <strain evidence="3">CG23_combo_of_CG06-09_8_20_14_all_36_12</strain>
    </source>
</reference>
<dbReference type="Pfam" id="PF26449">
    <property type="entry name" value="DUF8128"/>
    <property type="match status" value="1"/>
</dbReference>
<accession>A0A2G9Z0C0</accession>
<feature type="domain" description="DUF8128" evidence="2">
    <location>
        <begin position="108"/>
        <end position="344"/>
    </location>
</feature>
<dbReference type="InterPro" id="IPR058441">
    <property type="entry name" value="DUF8128"/>
</dbReference>
<keyword evidence="1" id="KW-0472">Membrane</keyword>
<feature type="transmembrane region" description="Helical" evidence="1">
    <location>
        <begin position="104"/>
        <end position="123"/>
    </location>
</feature>
<dbReference type="Proteomes" id="UP000228681">
    <property type="component" value="Unassembled WGS sequence"/>
</dbReference>
<sequence length="436" mass="51041">MLEVFTSIWQAFTEKLPAILPVLLKILEDWWWLPALLVFFYYLKMLYLYFIQERWDAKRPNILLEIKLPKEVERPIKAMENIFANLWAIYDPPNWKEKWIEGQFLLSFSFEIAGIGGVPHFYIRTRKMFKNVVESAIYSQYSDAEITEAEDYTKKVPQDIPNKEWDLFGTSFKLEKSDVYPIRTYTKFFEEKPEIKEEKRIDPLSSLLDGIATLKPEEQLWVQIITKPITIGEDGEKKLVEEGKKIVDELAKRPKKTEPKPILREAAEVLILGPPKEEKKKEEIFAGPEILLTPGEKEVLKGIEEKISKYAYDCTIRWIYLGKRDVFLKAMARIPFGFFTSFNTVNLNALRVDRNTLTKVTYFFKKRRVYLKARRLFRYYQLRLPPYFPLGGGTFVLNNEELATIYHLPGRVVAPAPTIPRVEAKKGEPPPTLPVE</sequence>
<gene>
    <name evidence="3" type="ORF">COX34_01600</name>
</gene>
<keyword evidence="1" id="KW-0812">Transmembrane</keyword>
<name>A0A2G9Z0C0_9BACT</name>
<keyword evidence="1" id="KW-1133">Transmembrane helix</keyword>
<dbReference type="EMBL" id="PCRS01000025">
    <property type="protein sequence ID" value="PIP24917.1"/>
    <property type="molecule type" value="Genomic_DNA"/>
</dbReference>
<comment type="caution">
    <text evidence="3">The sequence shown here is derived from an EMBL/GenBank/DDBJ whole genome shotgun (WGS) entry which is preliminary data.</text>
</comment>